<evidence type="ECO:0000313" key="3">
    <source>
        <dbReference type="EMBL" id="ERN16220.1"/>
    </source>
</evidence>
<reference evidence="4" key="1">
    <citation type="journal article" date="2013" name="Science">
        <title>The Amborella genome and the evolution of flowering plants.</title>
        <authorList>
            <consortium name="Amborella Genome Project"/>
        </authorList>
    </citation>
    <scope>NUCLEOTIDE SEQUENCE [LARGE SCALE GENOMIC DNA]</scope>
</reference>
<dbReference type="Gene3D" id="3.40.30.10">
    <property type="entry name" value="Glutaredoxin"/>
    <property type="match status" value="1"/>
</dbReference>
<feature type="domain" description="Glutaredoxin" evidence="2">
    <location>
        <begin position="323"/>
        <end position="388"/>
    </location>
</feature>
<dbReference type="Proteomes" id="UP000017836">
    <property type="component" value="Unassembled WGS sequence"/>
</dbReference>
<dbReference type="EMBL" id="KI392467">
    <property type="protein sequence ID" value="ERN16220.1"/>
    <property type="molecule type" value="Genomic_DNA"/>
</dbReference>
<dbReference type="AlphaFoldDB" id="U5D1V6"/>
<accession>U5D1V6</accession>
<dbReference type="PROSITE" id="PS51354">
    <property type="entry name" value="GLUTAREDOXIN_2"/>
    <property type="match status" value="1"/>
</dbReference>
<dbReference type="InterPro" id="IPR002109">
    <property type="entry name" value="Glutaredoxin"/>
</dbReference>
<feature type="region of interest" description="Disordered" evidence="1">
    <location>
        <begin position="1"/>
        <end position="25"/>
    </location>
</feature>
<dbReference type="CDD" id="cd03031">
    <property type="entry name" value="GRX_GRX_like"/>
    <property type="match status" value="1"/>
</dbReference>
<sequence>MAPVNRSMSMPLPGPVHHPPSKKGESYHLVSLTSTTYGSLVMDSLSQFSPQSPNKSTPQSVNTLKLMEGIEDHSFATNGQTKRREELEWNSELDRSKFWENFDLQIAKKAQIKEELEKDRNFQSETQKFCQNSNVPLSKQSPSRISTRPLWMHLTEESLIEEMDPSVASSLMLAAARNNRTTHKVLNQSQSFSAISRGKLETEHDSKEFSSMKWSPLHKDSMAFPKVSPLQTDPSALCSLMASPLRSDLKAQLGSEASPLWDDPKTILGSKVSPLGTEPISFSSLKVSSLEKDPKAHSSSKILPLDKDLKTLKPPPSGDNKIVFYFTSLRGIRKTYEDCCAVRMILRGFRVSVDERDVSMDSAYRKELQSIFGASVALPQLFIRGEYVGGAEEVRALHEIGELSRYIEGIPLQDPALVCEMCGDARFVLCDDCHGSRKLCFDDGKLYRCPNCNENGLVRCPKCCF</sequence>
<dbReference type="Pfam" id="PF00462">
    <property type="entry name" value="Glutaredoxin"/>
    <property type="match status" value="1"/>
</dbReference>
<gene>
    <name evidence="3" type="ORF">AMTR_s00063p00014550</name>
</gene>
<organism evidence="3 4">
    <name type="scientific">Amborella trichopoda</name>
    <dbReference type="NCBI Taxonomy" id="13333"/>
    <lineage>
        <taxon>Eukaryota</taxon>
        <taxon>Viridiplantae</taxon>
        <taxon>Streptophyta</taxon>
        <taxon>Embryophyta</taxon>
        <taxon>Tracheophyta</taxon>
        <taxon>Spermatophyta</taxon>
        <taxon>Magnoliopsida</taxon>
        <taxon>Amborellales</taxon>
        <taxon>Amborellaceae</taxon>
        <taxon>Amborella</taxon>
    </lineage>
</organism>
<dbReference type="HOGENOM" id="CLU_029893_0_0_1"/>
<name>U5D1V6_AMBTC</name>
<evidence type="ECO:0000259" key="2">
    <source>
        <dbReference type="Pfam" id="PF00462"/>
    </source>
</evidence>
<protein>
    <recommendedName>
        <fullName evidence="2">Glutaredoxin domain-containing protein</fullName>
    </recommendedName>
</protein>
<dbReference type="OMA" id="GDTHHFV"/>
<keyword evidence="4" id="KW-1185">Reference proteome</keyword>
<evidence type="ECO:0000256" key="1">
    <source>
        <dbReference type="SAM" id="MobiDB-lite"/>
    </source>
</evidence>
<dbReference type="PANTHER" id="PTHR45669">
    <property type="entry name" value="GLUTAREDOXIN DOMAIN-CONTAINING CYSTEINE-RICH PROTEIN CG12206-RELATED"/>
    <property type="match status" value="1"/>
</dbReference>
<dbReference type="Pfam" id="PF23733">
    <property type="entry name" value="GRXCR1-2_C"/>
    <property type="match status" value="1"/>
</dbReference>
<dbReference type="eggNOG" id="KOG2824">
    <property type="taxonomic scope" value="Eukaryota"/>
</dbReference>
<dbReference type="InterPro" id="IPR036249">
    <property type="entry name" value="Thioredoxin-like_sf"/>
</dbReference>
<proteinExistence type="predicted"/>
<evidence type="ECO:0000313" key="4">
    <source>
        <dbReference type="Proteomes" id="UP000017836"/>
    </source>
</evidence>
<dbReference type="SUPFAM" id="SSF52833">
    <property type="entry name" value="Thioredoxin-like"/>
    <property type="match status" value="1"/>
</dbReference>
<dbReference type="Gramene" id="ERN16220">
    <property type="protein sequence ID" value="ERN16220"/>
    <property type="gene ID" value="AMTR_s00063p00014550"/>
</dbReference>
<dbReference type="PANTHER" id="PTHR45669:SF18">
    <property type="entry name" value="GLUTAREDOXIN FAMILY PROTEIN"/>
    <property type="match status" value="1"/>
</dbReference>